<sequence length="294" mass="32370">MTEFRGDATSSVSSPDILTWTNPNNFSQTLERILHTYASSVEGNGSSTSGGSPNNQSTADDPVLGPHYHSHIRIFIIVLMIAFSTAGNSVVCWKLLTRRRRRCSFKAQVLFLNLAIADLLVTLVTMTSQMVWEIMGRVWVAGDAFCRMFKVLQTFTLASSTYVIVSIALDRHFAIVSPLAKCPGPWKLATAAWVAALMPSLPNIYVFRLVEANSAGDTSNDSFRVTMMKTLRMTVLVFGAFIGTNIPYMVQEMVLAFSGSSVALSRNIVALFGVISASNSAINPYIYLLFQRRK</sequence>
<organism evidence="1 2">
    <name type="scientific">Ixodes persulcatus</name>
    <name type="common">Taiga tick</name>
    <dbReference type="NCBI Taxonomy" id="34615"/>
    <lineage>
        <taxon>Eukaryota</taxon>
        <taxon>Metazoa</taxon>
        <taxon>Ecdysozoa</taxon>
        <taxon>Arthropoda</taxon>
        <taxon>Chelicerata</taxon>
        <taxon>Arachnida</taxon>
        <taxon>Acari</taxon>
        <taxon>Parasitiformes</taxon>
        <taxon>Ixodida</taxon>
        <taxon>Ixodoidea</taxon>
        <taxon>Ixodidae</taxon>
        <taxon>Ixodinae</taxon>
        <taxon>Ixodes</taxon>
    </lineage>
</organism>
<dbReference type="Proteomes" id="UP000805193">
    <property type="component" value="Unassembled WGS sequence"/>
</dbReference>
<accession>A0AC60QIM7</accession>
<dbReference type="EMBL" id="JABSTQ010008668">
    <property type="protein sequence ID" value="KAG0434216.1"/>
    <property type="molecule type" value="Genomic_DNA"/>
</dbReference>
<name>A0AC60QIM7_IXOPE</name>
<comment type="caution">
    <text evidence="1">The sequence shown here is derived from an EMBL/GenBank/DDBJ whole genome shotgun (WGS) entry which is preliminary data.</text>
</comment>
<gene>
    <name evidence="1" type="ORF">HPB47_019265</name>
</gene>
<evidence type="ECO:0000313" key="1">
    <source>
        <dbReference type="EMBL" id="KAG0434216.1"/>
    </source>
</evidence>
<protein>
    <submittedName>
        <fullName evidence="1">Uncharacterized protein</fullName>
    </submittedName>
</protein>
<reference evidence="1 2" key="1">
    <citation type="journal article" date="2020" name="Cell">
        <title>Large-Scale Comparative Analyses of Tick Genomes Elucidate Their Genetic Diversity and Vector Capacities.</title>
        <authorList>
            <consortium name="Tick Genome and Microbiome Consortium (TIGMIC)"/>
            <person name="Jia N."/>
            <person name="Wang J."/>
            <person name="Shi W."/>
            <person name="Du L."/>
            <person name="Sun Y."/>
            <person name="Zhan W."/>
            <person name="Jiang J.F."/>
            <person name="Wang Q."/>
            <person name="Zhang B."/>
            <person name="Ji P."/>
            <person name="Bell-Sakyi L."/>
            <person name="Cui X.M."/>
            <person name="Yuan T.T."/>
            <person name="Jiang B.G."/>
            <person name="Yang W.F."/>
            <person name="Lam T.T."/>
            <person name="Chang Q.C."/>
            <person name="Ding S.J."/>
            <person name="Wang X.J."/>
            <person name="Zhu J.G."/>
            <person name="Ruan X.D."/>
            <person name="Zhao L."/>
            <person name="Wei J.T."/>
            <person name="Ye R.Z."/>
            <person name="Que T.C."/>
            <person name="Du C.H."/>
            <person name="Zhou Y.H."/>
            <person name="Cheng J.X."/>
            <person name="Dai P.F."/>
            <person name="Guo W.B."/>
            <person name="Han X.H."/>
            <person name="Huang E.J."/>
            <person name="Li L.F."/>
            <person name="Wei W."/>
            <person name="Gao Y.C."/>
            <person name="Liu J.Z."/>
            <person name="Shao H.Z."/>
            <person name="Wang X."/>
            <person name="Wang C.C."/>
            <person name="Yang T.C."/>
            <person name="Huo Q.B."/>
            <person name="Li W."/>
            <person name="Chen H.Y."/>
            <person name="Chen S.E."/>
            <person name="Zhou L.G."/>
            <person name="Ni X.B."/>
            <person name="Tian J.H."/>
            <person name="Sheng Y."/>
            <person name="Liu T."/>
            <person name="Pan Y.S."/>
            <person name="Xia L.Y."/>
            <person name="Li J."/>
            <person name="Zhao F."/>
            <person name="Cao W.C."/>
        </authorList>
    </citation>
    <scope>NUCLEOTIDE SEQUENCE [LARGE SCALE GENOMIC DNA]</scope>
    <source>
        <strain evidence="1">Iper-2018</strain>
    </source>
</reference>
<keyword evidence="2" id="KW-1185">Reference proteome</keyword>
<evidence type="ECO:0000313" key="2">
    <source>
        <dbReference type="Proteomes" id="UP000805193"/>
    </source>
</evidence>
<proteinExistence type="predicted"/>